<dbReference type="GO" id="GO:0004577">
    <property type="term" value="F:N-acetylglucosaminyldiphosphodolichol N-acetylglucosaminyltransferase activity"/>
    <property type="evidence" value="ECO:0007669"/>
    <property type="project" value="TreeGrafter"/>
</dbReference>
<name>A0AA85KBB0_TRIRE</name>
<accession>A0AA85KBB0</accession>
<keyword evidence="5" id="KW-0256">Endoplasmic reticulum</keyword>
<feature type="transmembrane region" description="Helical" evidence="8">
    <location>
        <begin position="138"/>
        <end position="160"/>
    </location>
</feature>
<keyword evidence="9" id="KW-1185">Reference proteome</keyword>
<dbReference type="GO" id="GO:0043541">
    <property type="term" value="C:UDP-N-acetylglucosamine transferase complex"/>
    <property type="evidence" value="ECO:0007669"/>
    <property type="project" value="TreeGrafter"/>
</dbReference>
<evidence type="ECO:0000256" key="5">
    <source>
        <dbReference type="ARBA" id="ARBA00022824"/>
    </source>
</evidence>
<evidence type="ECO:0000256" key="7">
    <source>
        <dbReference type="ARBA" id="ARBA00023136"/>
    </source>
</evidence>
<evidence type="ECO:0000256" key="2">
    <source>
        <dbReference type="ARBA" id="ARBA00009731"/>
    </source>
</evidence>
<keyword evidence="6 8" id="KW-1133">Transmembrane helix</keyword>
<organism evidence="9 10">
    <name type="scientific">Trichobilharzia regenti</name>
    <name type="common">Nasal bird schistosome</name>
    <dbReference type="NCBI Taxonomy" id="157069"/>
    <lineage>
        <taxon>Eukaryota</taxon>
        <taxon>Metazoa</taxon>
        <taxon>Spiralia</taxon>
        <taxon>Lophotrochozoa</taxon>
        <taxon>Platyhelminthes</taxon>
        <taxon>Trematoda</taxon>
        <taxon>Digenea</taxon>
        <taxon>Strigeidida</taxon>
        <taxon>Schistosomatoidea</taxon>
        <taxon>Schistosomatidae</taxon>
        <taxon>Trichobilharzia</taxon>
    </lineage>
</organism>
<reference evidence="10" key="2">
    <citation type="submission" date="2023-11" db="UniProtKB">
        <authorList>
            <consortium name="WormBaseParasite"/>
        </authorList>
    </citation>
    <scope>IDENTIFICATION</scope>
</reference>
<dbReference type="AlphaFoldDB" id="A0AA85KBB0"/>
<evidence type="ECO:0000256" key="8">
    <source>
        <dbReference type="SAM" id="Phobius"/>
    </source>
</evidence>
<evidence type="ECO:0000256" key="3">
    <source>
        <dbReference type="ARBA" id="ARBA00017467"/>
    </source>
</evidence>
<keyword evidence="4 8" id="KW-0812">Transmembrane</keyword>
<dbReference type="PANTHER" id="PTHR12154">
    <property type="entry name" value="GLYCOSYL TRANSFERASE-RELATED"/>
    <property type="match status" value="1"/>
</dbReference>
<keyword evidence="7 8" id="KW-0472">Membrane</keyword>
<evidence type="ECO:0000256" key="1">
    <source>
        <dbReference type="ARBA" id="ARBA00004389"/>
    </source>
</evidence>
<dbReference type="Gene3D" id="3.40.50.2000">
    <property type="entry name" value="Glycogen Phosphorylase B"/>
    <property type="match status" value="1"/>
</dbReference>
<dbReference type="Proteomes" id="UP000050795">
    <property type="component" value="Unassembled WGS sequence"/>
</dbReference>
<evidence type="ECO:0000313" key="10">
    <source>
        <dbReference type="WBParaSite" id="TREG1_66750.3"/>
    </source>
</evidence>
<proteinExistence type="inferred from homology"/>
<protein>
    <recommendedName>
        <fullName evidence="3">UDP-N-acetylglucosamine transferase subunit ALG14</fullName>
    </recommendedName>
</protein>
<dbReference type="InterPro" id="IPR013969">
    <property type="entry name" value="Oligosacch_biosynth_Alg14"/>
</dbReference>
<feature type="transmembrane region" description="Helical" evidence="8">
    <location>
        <begin position="98"/>
        <end position="118"/>
    </location>
</feature>
<comment type="subcellular location">
    <subcellularLocation>
        <location evidence="1">Endoplasmic reticulum membrane</location>
        <topology evidence="1">Single-pass membrane protein</topology>
    </subcellularLocation>
</comment>
<dbReference type="WBParaSite" id="TREG1_66750.3">
    <property type="protein sequence ID" value="TREG1_66750.3"/>
    <property type="gene ID" value="TREG1_66750"/>
</dbReference>
<evidence type="ECO:0000256" key="6">
    <source>
        <dbReference type="ARBA" id="ARBA00022989"/>
    </source>
</evidence>
<dbReference type="Pfam" id="PF08660">
    <property type="entry name" value="Alg14"/>
    <property type="match status" value="1"/>
</dbReference>
<dbReference type="GO" id="GO:0006488">
    <property type="term" value="P:dolichol-linked oligosaccharide biosynthetic process"/>
    <property type="evidence" value="ECO:0007669"/>
    <property type="project" value="InterPro"/>
</dbReference>
<reference evidence="9" key="1">
    <citation type="submission" date="2022-06" db="EMBL/GenBank/DDBJ databases">
        <authorList>
            <person name="Berger JAMES D."/>
            <person name="Berger JAMES D."/>
        </authorList>
    </citation>
    <scope>NUCLEOTIDE SEQUENCE [LARGE SCALE GENOMIC DNA]</scope>
</reference>
<comment type="similarity">
    <text evidence="2">Belongs to the ALG14 family.</text>
</comment>
<feature type="transmembrane region" description="Helical" evidence="8">
    <location>
        <begin position="29"/>
        <end position="48"/>
    </location>
</feature>
<sequence length="201" mass="22893">MILIILVVFWVVAYIYFHFKSKPDFPHFVPVMIIIGSGGHTTEMLSYVSSLTKKYQPRTYVIAKTDALSEEKVLNCETRRGILFNIKRIHRAREVRQSFMSSILSVSVSFLHSLPLVVQCRPKLILCNGPGTCIPVCFVALLLRVLGLHSSLIVFVESICRTKTLSLSGKILYYTRLVDIIVQWPELKTKYPRSVYLGLLS</sequence>
<evidence type="ECO:0000256" key="4">
    <source>
        <dbReference type="ARBA" id="ARBA00022692"/>
    </source>
</evidence>
<dbReference type="PANTHER" id="PTHR12154:SF4">
    <property type="entry name" value="UDP-N-ACETYLGLUCOSAMINE TRANSFERASE SUBUNIT ALG14 HOMOLOG"/>
    <property type="match status" value="1"/>
</dbReference>
<evidence type="ECO:0000313" key="9">
    <source>
        <dbReference type="Proteomes" id="UP000050795"/>
    </source>
</evidence>